<name>A0A0F9B3K6_9ZZZZ</name>
<gene>
    <name evidence="2" type="ORF">LCGC14_2836510</name>
</gene>
<dbReference type="Pfam" id="PF01844">
    <property type="entry name" value="HNH"/>
    <property type="match status" value="1"/>
</dbReference>
<proteinExistence type="predicted"/>
<dbReference type="InterPro" id="IPR002711">
    <property type="entry name" value="HNH"/>
</dbReference>
<dbReference type="GO" id="GO:0004519">
    <property type="term" value="F:endonuclease activity"/>
    <property type="evidence" value="ECO:0007669"/>
    <property type="project" value="InterPro"/>
</dbReference>
<organism evidence="2">
    <name type="scientific">marine sediment metagenome</name>
    <dbReference type="NCBI Taxonomy" id="412755"/>
    <lineage>
        <taxon>unclassified sequences</taxon>
        <taxon>metagenomes</taxon>
        <taxon>ecological metagenomes</taxon>
    </lineage>
</organism>
<accession>A0A0F9B3K6</accession>
<dbReference type="GO" id="GO:0003676">
    <property type="term" value="F:nucleic acid binding"/>
    <property type="evidence" value="ECO:0007669"/>
    <property type="project" value="InterPro"/>
</dbReference>
<evidence type="ECO:0000313" key="2">
    <source>
        <dbReference type="EMBL" id="KKK79141.1"/>
    </source>
</evidence>
<comment type="caution">
    <text evidence="2">The sequence shown here is derived from an EMBL/GenBank/DDBJ whole genome shotgun (WGS) entry which is preliminary data.</text>
</comment>
<evidence type="ECO:0000259" key="1">
    <source>
        <dbReference type="Pfam" id="PF01844"/>
    </source>
</evidence>
<feature type="non-terminal residue" evidence="2">
    <location>
        <position position="1"/>
    </location>
</feature>
<protein>
    <recommendedName>
        <fullName evidence="1">HNH domain-containing protein</fullName>
    </recommendedName>
</protein>
<dbReference type="GO" id="GO:0008270">
    <property type="term" value="F:zinc ion binding"/>
    <property type="evidence" value="ECO:0007669"/>
    <property type="project" value="InterPro"/>
</dbReference>
<feature type="domain" description="HNH" evidence="1">
    <location>
        <begin position="5"/>
        <end position="36"/>
    </location>
</feature>
<sequence length="46" mass="5193">RGGRLHPHHIKAKSVDPELIFCVDNGISLCYDCHKKTDSYGVNHCK</sequence>
<dbReference type="AlphaFoldDB" id="A0A0F9B3K6"/>
<dbReference type="EMBL" id="LAZR01054163">
    <property type="protein sequence ID" value="KKK79141.1"/>
    <property type="molecule type" value="Genomic_DNA"/>
</dbReference>
<reference evidence="2" key="1">
    <citation type="journal article" date="2015" name="Nature">
        <title>Complex archaea that bridge the gap between prokaryotes and eukaryotes.</title>
        <authorList>
            <person name="Spang A."/>
            <person name="Saw J.H."/>
            <person name="Jorgensen S.L."/>
            <person name="Zaremba-Niedzwiedzka K."/>
            <person name="Martijn J."/>
            <person name="Lind A.E."/>
            <person name="van Eijk R."/>
            <person name="Schleper C."/>
            <person name="Guy L."/>
            <person name="Ettema T.J."/>
        </authorList>
    </citation>
    <scope>NUCLEOTIDE SEQUENCE</scope>
</reference>